<protein>
    <submittedName>
        <fullName evidence="1">Uncharacterized protein</fullName>
    </submittedName>
</protein>
<organism evidence="1 2">
    <name type="scientific">Pseudoalteromonas maricaloris</name>
    <dbReference type="NCBI Taxonomy" id="184924"/>
    <lineage>
        <taxon>Bacteria</taxon>
        <taxon>Pseudomonadati</taxon>
        <taxon>Pseudomonadota</taxon>
        <taxon>Gammaproteobacteria</taxon>
        <taxon>Alteromonadales</taxon>
        <taxon>Pseudoalteromonadaceae</taxon>
        <taxon>Pseudoalteromonas</taxon>
    </lineage>
</organism>
<keyword evidence="2" id="KW-1185">Reference proteome</keyword>
<reference evidence="1 2" key="1">
    <citation type="submission" date="2023-10" db="EMBL/GenBank/DDBJ databases">
        <title>To unveil natural product biosynthetic capacity in Pseudoalteromonas.</title>
        <authorList>
            <person name="Wang J."/>
        </authorList>
    </citation>
    <scope>NUCLEOTIDE SEQUENCE [LARGE SCALE GENOMIC DNA]</scope>
    <source>
        <strain evidence="1 2">DSM 15914</strain>
    </source>
</reference>
<evidence type="ECO:0000313" key="1">
    <source>
        <dbReference type="EMBL" id="WOX28299.1"/>
    </source>
</evidence>
<gene>
    <name evidence="1" type="ORF">R5H13_16975</name>
</gene>
<dbReference type="RefSeq" id="WP_193521877.1">
    <property type="nucleotide sequence ID" value="NZ_CBCSDF010000010.1"/>
</dbReference>
<dbReference type="EMBL" id="CP137578">
    <property type="protein sequence ID" value="WOX28299.1"/>
    <property type="molecule type" value="Genomic_DNA"/>
</dbReference>
<accession>A0ABZ0MA88</accession>
<sequence>MLGVFSKYVLTRICIYTAERLVKRSDNKLDDQIVDAVKQALSVNL</sequence>
<dbReference type="Proteomes" id="UP001304419">
    <property type="component" value="Chromosome 1"/>
</dbReference>
<evidence type="ECO:0000313" key="2">
    <source>
        <dbReference type="Proteomes" id="UP001304419"/>
    </source>
</evidence>
<name>A0ABZ0MA88_9GAMM</name>
<proteinExistence type="predicted"/>